<dbReference type="AlphaFoldDB" id="A0AAV5JEU8"/>
<dbReference type="Proteomes" id="UP001054252">
    <property type="component" value="Unassembled WGS sequence"/>
</dbReference>
<proteinExistence type="predicted"/>
<organism evidence="2 3">
    <name type="scientific">Rubroshorea leprosula</name>
    <dbReference type="NCBI Taxonomy" id="152421"/>
    <lineage>
        <taxon>Eukaryota</taxon>
        <taxon>Viridiplantae</taxon>
        <taxon>Streptophyta</taxon>
        <taxon>Embryophyta</taxon>
        <taxon>Tracheophyta</taxon>
        <taxon>Spermatophyta</taxon>
        <taxon>Magnoliopsida</taxon>
        <taxon>eudicotyledons</taxon>
        <taxon>Gunneridae</taxon>
        <taxon>Pentapetalae</taxon>
        <taxon>rosids</taxon>
        <taxon>malvids</taxon>
        <taxon>Malvales</taxon>
        <taxon>Dipterocarpaceae</taxon>
        <taxon>Rubroshorea</taxon>
    </lineage>
</organism>
<gene>
    <name evidence="2" type="ORF">SLEP1_g21325</name>
</gene>
<protein>
    <recommendedName>
        <fullName evidence="1">LsmAD domain-containing protein</fullName>
    </recommendedName>
</protein>
<comment type="caution">
    <text evidence="2">The sequence shown here is derived from an EMBL/GenBank/DDBJ whole genome shotgun (WGS) entry which is preliminary data.</text>
</comment>
<dbReference type="Pfam" id="PF06741">
    <property type="entry name" value="LsmAD"/>
    <property type="match status" value="1"/>
</dbReference>
<dbReference type="InterPro" id="IPR009604">
    <property type="entry name" value="LsmAD_domain"/>
</dbReference>
<evidence type="ECO:0000313" key="3">
    <source>
        <dbReference type="Proteomes" id="UP001054252"/>
    </source>
</evidence>
<evidence type="ECO:0000313" key="2">
    <source>
        <dbReference type="EMBL" id="GKV09892.1"/>
    </source>
</evidence>
<dbReference type="SMART" id="SM01272">
    <property type="entry name" value="LsmAD"/>
    <property type="match status" value="1"/>
</dbReference>
<dbReference type="InterPro" id="IPR045117">
    <property type="entry name" value="ATXN2-like"/>
</dbReference>
<accession>A0AAV5JEU8</accession>
<keyword evidence="3" id="KW-1185">Reference proteome</keyword>
<feature type="domain" description="LsmAD" evidence="1">
    <location>
        <begin position="4"/>
        <end position="55"/>
    </location>
</feature>
<dbReference type="PANTHER" id="PTHR12854:SF7">
    <property type="entry name" value="ATAXIN-2 HOMOLOG"/>
    <property type="match status" value="1"/>
</dbReference>
<name>A0AAV5JEU8_9ROSI</name>
<dbReference type="GO" id="GO:0034063">
    <property type="term" value="P:stress granule assembly"/>
    <property type="evidence" value="ECO:0007669"/>
    <property type="project" value="TreeGrafter"/>
</dbReference>
<evidence type="ECO:0000259" key="1">
    <source>
        <dbReference type="SMART" id="SM01272"/>
    </source>
</evidence>
<dbReference type="GO" id="GO:0003729">
    <property type="term" value="F:mRNA binding"/>
    <property type="evidence" value="ECO:0007669"/>
    <property type="project" value="TreeGrafter"/>
</dbReference>
<sequence length="78" mass="9105">MNFFLSKRTFNVELPYTTKLQKGPHMRGLEREAMRIAREIEGEYTKDLHLAGKEAFIFTITLILMKRPDSLQCTGWKG</sequence>
<reference evidence="2 3" key="1">
    <citation type="journal article" date="2021" name="Commun. Biol.">
        <title>The genome of Shorea leprosula (Dipterocarpaceae) highlights the ecological relevance of drought in aseasonal tropical rainforests.</title>
        <authorList>
            <person name="Ng K.K.S."/>
            <person name="Kobayashi M.J."/>
            <person name="Fawcett J.A."/>
            <person name="Hatakeyama M."/>
            <person name="Paape T."/>
            <person name="Ng C.H."/>
            <person name="Ang C.C."/>
            <person name="Tnah L.H."/>
            <person name="Lee C.T."/>
            <person name="Nishiyama T."/>
            <person name="Sese J."/>
            <person name="O'Brien M.J."/>
            <person name="Copetti D."/>
            <person name="Mohd Noor M.I."/>
            <person name="Ong R.C."/>
            <person name="Putra M."/>
            <person name="Sireger I.Z."/>
            <person name="Indrioko S."/>
            <person name="Kosugi Y."/>
            <person name="Izuno A."/>
            <person name="Isagi Y."/>
            <person name="Lee S.L."/>
            <person name="Shimizu K.K."/>
        </authorList>
    </citation>
    <scope>NUCLEOTIDE SEQUENCE [LARGE SCALE GENOMIC DNA]</scope>
    <source>
        <strain evidence="2">214</strain>
    </source>
</reference>
<dbReference type="EMBL" id="BPVZ01000031">
    <property type="protein sequence ID" value="GKV09892.1"/>
    <property type="molecule type" value="Genomic_DNA"/>
</dbReference>
<dbReference type="GO" id="GO:0010494">
    <property type="term" value="C:cytoplasmic stress granule"/>
    <property type="evidence" value="ECO:0007669"/>
    <property type="project" value="TreeGrafter"/>
</dbReference>
<dbReference type="PANTHER" id="PTHR12854">
    <property type="entry name" value="ATAXIN 2-RELATED"/>
    <property type="match status" value="1"/>
</dbReference>